<dbReference type="Pfam" id="PF22608">
    <property type="entry name" value="DNAX_ATPase_lid"/>
    <property type="match status" value="1"/>
</dbReference>
<dbReference type="Gene3D" id="1.20.272.10">
    <property type="match status" value="1"/>
</dbReference>
<dbReference type="GO" id="GO:0003887">
    <property type="term" value="F:DNA-directed DNA polymerase activity"/>
    <property type="evidence" value="ECO:0007669"/>
    <property type="project" value="UniProtKB-EC"/>
</dbReference>
<feature type="compositionally biased region" description="Low complexity" evidence="13">
    <location>
        <begin position="415"/>
        <end position="429"/>
    </location>
</feature>
<keyword evidence="8" id="KW-0862">Zinc</keyword>
<dbReference type="InterPro" id="IPR048448">
    <property type="entry name" value="DnaX-like_C"/>
</dbReference>
<keyword evidence="9" id="KW-0067">ATP-binding</keyword>
<evidence type="ECO:0000256" key="4">
    <source>
        <dbReference type="ARBA" id="ARBA00022695"/>
    </source>
</evidence>
<dbReference type="SUPFAM" id="SSF52540">
    <property type="entry name" value="P-loop containing nucleoside triphosphate hydrolases"/>
    <property type="match status" value="1"/>
</dbReference>
<dbReference type="InterPro" id="IPR012763">
    <property type="entry name" value="DNA_pol_III_sug/sutau_N"/>
</dbReference>
<organism evidence="15 16">
    <name type="scientific">Caldalkalibacillus uzonensis</name>
    <dbReference type="NCBI Taxonomy" id="353224"/>
    <lineage>
        <taxon>Bacteria</taxon>
        <taxon>Bacillati</taxon>
        <taxon>Bacillota</taxon>
        <taxon>Bacilli</taxon>
        <taxon>Bacillales</taxon>
        <taxon>Bacillaceae</taxon>
        <taxon>Caldalkalibacillus</taxon>
    </lineage>
</organism>
<dbReference type="EC" id="2.7.7.7" evidence="2"/>
<dbReference type="SMART" id="SM00382">
    <property type="entry name" value="AAA"/>
    <property type="match status" value="1"/>
</dbReference>
<evidence type="ECO:0000313" key="15">
    <source>
        <dbReference type="EMBL" id="MDQ0340609.1"/>
    </source>
</evidence>
<accession>A0ABU0CX93</accession>
<dbReference type="InterPro" id="IPR003593">
    <property type="entry name" value="AAA+_ATPase"/>
</dbReference>
<dbReference type="PANTHER" id="PTHR11669:SF0">
    <property type="entry name" value="PROTEIN STICHEL-LIKE 2"/>
    <property type="match status" value="1"/>
</dbReference>
<dbReference type="NCBIfam" id="NF004046">
    <property type="entry name" value="PRK05563.1"/>
    <property type="match status" value="1"/>
</dbReference>
<protein>
    <recommendedName>
        <fullName evidence="2">DNA-directed DNA polymerase</fullName>
        <ecNumber evidence="2">2.7.7.7</ecNumber>
    </recommendedName>
</protein>
<feature type="domain" description="AAA+ ATPase" evidence="14">
    <location>
        <begin position="37"/>
        <end position="179"/>
    </location>
</feature>
<proteinExistence type="inferred from homology"/>
<dbReference type="SUPFAM" id="SSF48019">
    <property type="entry name" value="post-AAA+ oligomerization domain-like"/>
    <property type="match status" value="1"/>
</dbReference>
<comment type="caution">
    <text evidence="15">The sequence shown here is derived from an EMBL/GenBank/DDBJ whole genome shotgun (WGS) entry which is preliminary data.</text>
</comment>
<dbReference type="Gene3D" id="3.40.50.300">
    <property type="entry name" value="P-loop containing nucleotide triphosphate hydrolases"/>
    <property type="match status" value="1"/>
</dbReference>
<evidence type="ECO:0000256" key="10">
    <source>
        <dbReference type="ARBA" id="ARBA00022932"/>
    </source>
</evidence>
<evidence type="ECO:0000256" key="12">
    <source>
        <dbReference type="SAM" id="Coils"/>
    </source>
</evidence>
<dbReference type="Proteomes" id="UP001232445">
    <property type="component" value="Unassembled WGS sequence"/>
</dbReference>
<dbReference type="InterPro" id="IPR050238">
    <property type="entry name" value="DNA_Rep/Repair_Clamp_Loader"/>
</dbReference>
<evidence type="ECO:0000256" key="13">
    <source>
        <dbReference type="SAM" id="MobiDB-lite"/>
    </source>
</evidence>
<dbReference type="InterPro" id="IPR001270">
    <property type="entry name" value="ClpA/B"/>
</dbReference>
<keyword evidence="5" id="KW-0235">DNA replication</keyword>
<dbReference type="Pfam" id="PF13177">
    <property type="entry name" value="DNA_pol3_delta2"/>
    <property type="match status" value="1"/>
</dbReference>
<dbReference type="PANTHER" id="PTHR11669">
    <property type="entry name" value="REPLICATION FACTOR C / DNA POLYMERASE III GAMMA-TAU SUBUNIT"/>
    <property type="match status" value="1"/>
</dbReference>
<dbReference type="Pfam" id="PF12169">
    <property type="entry name" value="DNA_pol3_gamma3"/>
    <property type="match status" value="1"/>
</dbReference>
<dbReference type="Gene3D" id="1.10.8.60">
    <property type="match status" value="1"/>
</dbReference>
<evidence type="ECO:0000256" key="5">
    <source>
        <dbReference type="ARBA" id="ARBA00022705"/>
    </source>
</evidence>
<dbReference type="NCBIfam" id="TIGR02397">
    <property type="entry name" value="dnaX_nterm"/>
    <property type="match status" value="1"/>
</dbReference>
<evidence type="ECO:0000259" key="14">
    <source>
        <dbReference type="SMART" id="SM00382"/>
    </source>
</evidence>
<dbReference type="InterPro" id="IPR027417">
    <property type="entry name" value="P-loop_NTPase"/>
</dbReference>
<keyword evidence="4 15" id="KW-0548">Nucleotidyltransferase</keyword>
<keyword evidence="10" id="KW-0239">DNA-directed DNA polymerase</keyword>
<evidence type="ECO:0000256" key="3">
    <source>
        <dbReference type="ARBA" id="ARBA00022679"/>
    </source>
</evidence>
<evidence type="ECO:0000256" key="6">
    <source>
        <dbReference type="ARBA" id="ARBA00022723"/>
    </source>
</evidence>
<reference evidence="15 16" key="1">
    <citation type="submission" date="2023-07" db="EMBL/GenBank/DDBJ databases">
        <title>Genomic Encyclopedia of Type Strains, Phase IV (KMG-IV): sequencing the most valuable type-strain genomes for metagenomic binning, comparative biology and taxonomic classification.</title>
        <authorList>
            <person name="Goeker M."/>
        </authorList>
    </citation>
    <scope>NUCLEOTIDE SEQUENCE [LARGE SCALE GENOMIC DNA]</scope>
    <source>
        <strain evidence="15 16">DSM 17740</strain>
    </source>
</reference>
<dbReference type="InterPro" id="IPR008921">
    <property type="entry name" value="DNA_pol3_clamp-load_cplx_C"/>
</dbReference>
<comment type="similarity">
    <text evidence="1">Belongs to the DnaX/STICHEL family.</text>
</comment>
<evidence type="ECO:0000256" key="8">
    <source>
        <dbReference type="ARBA" id="ARBA00022833"/>
    </source>
</evidence>
<dbReference type="InterPro" id="IPR045085">
    <property type="entry name" value="HLD_clamp_pol_III_gamma_tau"/>
</dbReference>
<sequence>MTYQALYRVWRPQTFDDVVGQAHIIQTLKNALSNQTYTHAYLFTGPRGTGKTSTAKIMAKAVNCEQAPTDNPCNQCAACRGITQGTVVDVVEIDAASNNGVDEIRDLRDKVKYAPTEVRLKVYIIDEVHMLSQGAFNALLKTLEEPPAHVMFILATTEPHKIPLTIMSRCQRFDFKRISQKEMLERLHIICAEEGFQVEQEALELLTQVAEGGMRDCLSLLDQAVSFADGEVTVADVETITGSVAQEALMDLADCLMRQETEEAIKRLGLLLDEGKEPTRIVEDLIYFYRDVLLYRQAPGLAEGFQRLRLTERLKEQIQAYRDEHLFQAIERLSRAQQDMKWTHHPRIFLEVALIQLTHHLDESLPEPAAGAHSPRASEEIEQLKMRVDTLEKALKRLGQQGGVTAVGRQEESVSRAGSRSPSSSGSSLPLAKLKEVLKTASKPMLKQLLEKWPAILEEVKQKQIMVHAWLRDGEPVASGPSFFLLAFKSSIHRETTEKESHRQLIEQVVQQYLQTEAQMVTIMYNEWEDLKQQFIAEHKEKKAEGREEEKQDPFYREAVRLVGEELVEVVDGHPGKNE</sequence>
<dbReference type="PRINTS" id="PR00300">
    <property type="entry name" value="CLPPROTEASEA"/>
</dbReference>
<dbReference type="Pfam" id="PF20964">
    <property type="entry name" value="DnaX_C"/>
    <property type="match status" value="1"/>
</dbReference>
<evidence type="ECO:0000256" key="11">
    <source>
        <dbReference type="ARBA" id="ARBA00049244"/>
    </source>
</evidence>
<dbReference type="CDD" id="cd00009">
    <property type="entry name" value="AAA"/>
    <property type="match status" value="1"/>
</dbReference>
<feature type="region of interest" description="Disordered" evidence="13">
    <location>
        <begin position="402"/>
        <end position="429"/>
    </location>
</feature>
<evidence type="ECO:0000313" key="16">
    <source>
        <dbReference type="Proteomes" id="UP001232445"/>
    </source>
</evidence>
<keyword evidence="12" id="KW-0175">Coiled coil</keyword>
<dbReference type="EMBL" id="JAUSUQ010000016">
    <property type="protein sequence ID" value="MDQ0340609.1"/>
    <property type="molecule type" value="Genomic_DNA"/>
</dbReference>
<evidence type="ECO:0000256" key="1">
    <source>
        <dbReference type="ARBA" id="ARBA00006360"/>
    </source>
</evidence>
<dbReference type="InterPro" id="IPR022754">
    <property type="entry name" value="DNA_pol_III_gamma-3"/>
</dbReference>
<evidence type="ECO:0000256" key="2">
    <source>
        <dbReference type="ARBA" id="ARBA00012417"/>
    </source>
</evidence>
<keyword evidence="16" id="KW-1185">Reference proteome</keyword>
<evidence type="ECO:0000256" key="9">
    <source>
        <dbReference type="ARBA" id="ARBA00022840"/>
    </source>
</evidence>
<dbReference type="RefSeq" id="WP_307342518.1">
    <property type="nucleotide sequence ID" value="NZ_JAUSUQ010000016.1"/>
</dbReference>
<dbReference type="CDD" id="cd18137">
    <property type="entry name" value="HLD_clamp_pol_III_gamma_tau"/>
    <property type="match status" value="1"/>
</dbReference>
<evidence type="ECO:0000256" key="7">
    <source>
        <dbReference type="ARBA" id="ARBA00022741"/>
    </source>
</evidence>
<comment type="catalytic activity">
    <reaction evidence="11">
        <text>DNA(n) + a 2'-deoxyribonucleoside 5'-triphosphate = DNA(n+1) + diphosphate</text>
        <dbReference type="Rhea" id="RHEA:22508"/>
        <dbReference type="Rhea" id="RHEA-COMP:17339"/>
        <dbReference type="Rhea" id="RHEA-COMP:17340"/>
        <dbReference type="ChEBI" id="CHEBI:33019"/>
        <dbReference type="ChEBI" id="CHEBI:61560"/>
        <dbReference type="ChEBI" id="CHEBI:173112"/>
        <dbReference type="EC" id="2.7.7.7"/>
    </reaction>
</comment>
<name>A0ABU0CX93_9BACI</name>
<keyword evidence="3 15" id="KW-0808">Transferase</keyword>
<feature type="coiled-coil region" evidence="12">
    <location>
        <begin position="374"/>
        <end position="401"/>
    </location>
</feature>
<keyword evidence="7" id="KW-0547">Nucleotide-binding</keyword>
<keyword evidence="6" id="KW-0479">Metal-binding</keyword>
<gene>
    <name evidence="15" type="ORF">J2S00_003433</name>
</gene>